<keyword evidence="9" id="KW-0411">Iron-sulfur</keyword>
<dbReference type="SMART" id="SM00488">
    <property type="entry name" value="DEXDc2"/>
    <property type="match status" value="1"/>
</dbReference>
<evidence type="ECO:0000256" key="3">
    <source>
        <dbReference type="ARBA" id="ARBA00022741"/>
    </source>
</evidence>
<dbReference type="InterPro" id="IPR045028">
    <property type="entry name" value="DinG/Rad3-like"/>
</dbReference>
<keyword evidence="5" id="KW-0378">Hydrolase</keyword>
<organism evidence="14 15">
    <name type="scientific">Candidatus Methanoperedens nitratireducens</name>
    <dbReference type="NCBI Taxonomy" id="1392998"/>
    <lineage>
        <taxon>Archaea</taxon>
        <taxon>Methanobacteriati</taxon>
        <taxon>Methanobacteriota</taxon>
        <taxon>Stenosarchaea group</taxon>
        <taxon>Methanomicrobia</taxon>
        <taxon>Methanosarcinales</taxon>
        <taxon>ANME-2 cluster</taxon>
        <taxon>Candidatus Methanoperedentaceae</taxon>
        <taxon>Candidatus Methanoperedens</taxon>
    </lineage>
</organism>
<keyword evidence="2" id="KW-0479">Metal-binding</keyword>
<evidence type="ECO:0000256" key="2">
    <source>
        <dbReference type="ARBA" id="ARBA00022723"/>
    </source>
</evidence>
<evidence type="ECO:0000256" key="1">
    <source>
        <dbReference type="ARBA" id="ARBA00022485"/>
    </source>
</evidence>
<dbReference type="PANTHER" id="PTHR11472:SF34">
    <property type="entry name" value="REGULATOR OF TELOMERE ELONGATION HELICASE 1"/>
    <property type="match status" value="1"/>
</dbReference>
<gene>
    <name evidence="14" type="ORF">MNV_1100015</name>
</gene>
<dbReference type="GO" id="GO:0003678">
    <property type="term" value="F:DNA helicase activity"/>
    <property type="evidence" value="ECO:0007669"/>
    <property type="project" value="InterPro"/>
</dbReference>
<evidence type="ECO:0000256" key="12">
    <source>
        <dbReference type="ARBA" id="ARBA00023235"/>
    </source>
</evidence>
<keyword evidence="4" id="KW-0227">DNA damage</keyword>
<dbReference type="Pfam" id="PF04851">
    <property type="entry name" value="ResIII"/>
    <property type="match status" value="1"/>
</dbReference>
<keyword evidence="12" id="KW-0413">Isomerase</keyword>
<dbReference type="Gene3D" id="1.10.275.40">
    <property type="match status" value="2"/>
</dbReference>
<evidence type="ECO:0000256" key="6">
    <source>
        <dbReference type="ARBA" id="ARBA00022806"/>
    </source>
</evidence>
<keyword evidence="6" id="KW-0347">Helicase</keyword>
<dbReference type="Proteomes" id="UP000218615">
    <property type="component" value="Unassembled WGS sequence"/>
</dbReference>
<evidence type="ECO:0000256" key="4">
    <source>
        <dbReference type="ARBA" id="ARBA00022763"/>
    </source>
</evidence>
<dbReference type="InterPro" id="IPR006935">
    <property type="entry name" value="Helicase/UvrB_N"/>
</dbReference>
<evidence type="ECO:0000256" key="7">
    <source>
        <dbReference type="ARBA" id="ARBA00022840"/>
    </source>
</evidence>
<keyword evidence="8" id="KW-0408">Iron</keyword>
<proteinExistence type="predicted"/>
<dbReference type="PANTHER" id="PTHR11472">
    <property type="entry name" value="DNA REPAIR DEAD HELICASE RAD3/XP-D SUBFAMILY MEMBER"/>
    <property type="match status" value="1"/>
</dbReference>
<keyword evidence="7" id="KW-0067">ATP-binding</keyword>
<evidence type="ECO:0000313" key="15">
    <source>
        <dbReference type="Proteomes" id="UP000218615"/>
    </source>
</evidence>
<dbReference type="SMART" id="SM00491">
    <property type="entry name" value="HELICc2"/>
    <property type="match status" value="1"/>
</dbReference>
<dbReference type="PROSITE" id="PS51193">
    <property type="entry name" value="HELICASE_ATP_BIND_2"/>
    <property type="match status" value="1"/>
</dbReference>
<name>A0A284VIZ0_9EURY</name>
<evidence type="ECO:0000256" key="9">
    <source>
        <dbReference type="ARBA" id="ARBA00023014"/>
    </source>
</evidence>
<dbReference type="Pfam" id="PF06733">
    <property type="entry name" value="DEAD_2"/>
    <property type="match status" value="1"/>
</dbReference>
<dbReference type="GO" id="GO:0006281">
    <property type="term" value="P:DNA repair"/>
    <property type="evidence" value="ECO:0007669"/>
    <property type="project" value="UniProtKB-KW"/>
</dbReference>
<dbReference type="InterPro" id="IPR010614">
    <property type="entry name" value="RAD3-like_helicase_DEAD"/>
</dbReference>
<reference evidence="15" key="1">
    <citation type="submission" date="2017-06" db="EMBL/GenBank/DDBJ databases">
        <authorList>
            <person name="Cremers G."/>
        </authorList>
    </citation>
    <scope>NUCLEOTIDE SEQUENCE [LARGE SCALE GENOMIC DNA]</scope>
</reference>
<keyword evidence="11" id="KW-0234">DNA repair</keyword>
<dbReference type="InterPro" id="IPR006554">
    <property type="entry name" value="Helicase-like_DEXD_c2"/>
</dbReference>
<accession>A0A284VIZ0</accession>
<protein>
    <recommendedName>
        <fullName evidence="13">Helicase ATP-binding domain-containing protein</fullName>
    </recommendedName>
</protein>
<dbReference type="Gene3D" id="3.40.50.300">
    <property type="entry name" value="P-loop containing nucleotide triphosphate hydrolases"/>
    <property type="match status" value="4"/>
</dbReference>
<dbReference type="InterPro" id="IPR006555">
    <property type="entry name" value="ATP-dep_Helicase_C"/>
</dbReference>
<evidence type="ECO:0000256" key="5">
    <source>
        <dbReference type="ARBA" id="ARBA00022801"/>
    </source>
</evidence>
<dbReference type="RefSeq" id="WP_096203646.1">
    <property type="nucleotide sequence ID" value="NZ_FZMP01000014.1"/>
</dbReference>
<dbReference type="OrthoDB" id="27512at2157"/>
<evidence type="ECO:0000259" key="13">
    <source>
        <dbReference type="PROSITE" id="PS51193"/>
    </source>
</evidence>
<dbReference type="GO" id="GO:0016818">
    <property type="term" value="F:hydrolase activity, acting on acid anhydrides, in phosphorus-containing anhydrides"/>
    <property type="evidence" value="ECO:0007669"/>
    <property type="project" value="InterPro"/>
</dbReference>
<evidence type="ECO:0000256" key="11">
    <source>
        <dbReference type="ARBA" id="ARBA00023204"/>
    </source>
</evidence>
<dbReference type="GO" id="GO:0005524">
    <property type="term" value="F:ATP binding"/>
    <property type="evidence" value="ECO:0007669"/>
    <property type="project" value="UniProtKB-KW"/>
</dbReference>
<dbReference type="EMBL" id="FZMP01000014">
    <property type="protein sequence ID" value="SNQ59238.1"/>
    <property type="molecule type" value="Genomic_DNA"/>
</dbReference>
<evidence type="ECO:0000256" key="10">
    <source>
        <dbReference type="ARBA" id="ARBA00023125"/>
    </source>
</evidence>
<keyword evidence="3" id="KW-0547">Nucleotide-binding</keyword>
<dbReference type="GO" id="GO:0051539">
    <property type="term" value="F:4 iron, 4 sulfur cluster binding"/>
    <property type="evidence" value="ECO:0007669"/>
    <property type="project" value="UniProtKB-KW"/>
</dbReference>
<dbReference type="InterPro" id="IPR027417">
    <property type="entry name" value="P-loop_NTPase"/>
</dbReference>
<feature type="domain" description="Helicase ATP-binding" evidence="13">
    <location>
        <begin position="5"/>
        <end position="354"/>
    </location>
</feature>
<dbReference type="GO" id="GO:0046872">
    <property type="term" value="F:metal ion binding"/>
    <property type="evidence" value="ECO:0007669"/>
    <property type="project" value="UniProtKB-KW"/>
</dbReference>
<sequence>MISSKYGGYFPYPEFRPHQVQMLDKVEESIQKGNHSVLMIDAPTGTGKTSVIAPILANKGNKRFVVAVRTHSQIGIYSEEINKICTKTSKKPTIAYLVERSRTCKLSSNSSICNMLVENTKKFIEYKINKFQLEKYDASSDESVIEVLEHEFDERNPISFEHFINEQTIDEKIKIFEQKNKEMMICPYYLFSKIGYFDINLNKLKFLNSIKIETKAQKFLYQPILPDQARKINSDLCFYEIMAVASKKSDIVVLMHSHIVNESIRNATYNKIGIKQEETILLIDEAHNIGERIEQENSEKLDVNLINEAIKQIEKLYLFSWDEIPGKDESRLIKYLIENFGINWITTAKIERIGEIGTISISTENNSLSLRFNNEKTRVNLTIDDGRTDEFLAKKDASGRLNIYKHLENNAKGEEVSNTELIYNILLKLKNILETLNKGRANEGKFESNILINRVFENIVNPIEIDNIISKMLSFSNQIDNKENLSLDSEHEPLKKVIQFLSIVNYHKNNVNTPYILRKDTDNSELNKKEIFLEIKNIDPSSQLSKIANLHYTTILMSGTFSPLDFYELYYFGENKRAEKCPLPNSFPRQNRLIIGINNVNTISSERDNQRMIQNYEKCINSFITDVPGNVAIFCTSDIKNRYSVYCLKIARKSNKEFFEQRDDIPIEDIFERFKNIGEKNNGGVLLALSGGKLSEGKDYAGDSLKAAMVLGLHLGPPDYLQNSKNEYYEMLYGKEKGIFIAYRLPAMNKALQALGRVIRDKDETGVLVLADSRFVTDRYDSVWQYLPSWIKTEMKQCNSLQIGDIIKDWVENIKQKEIQKEIADRTVSNSSFLKNIDLKGKERKVDVPPTRGSSNSRITHKVDKRDLFCPKCKSMMLPTRNKCRKCGYEY</sequence>
<dbReference type="Pfam" id="PF13307">
    <property type="entry name" value="Helicase_C_2"/>
    <property type="match status" value="1"/>
</dbReference>
<keyword evidence="10" id="KW-0238">DNA-binding</keyword>
<keyword evidence="1" id="KW-0004">4Fe-4S</keyword>
<keyword evidence="15" id="KW-1185">Reference proteome</keyword>
<dbReference type="SUPFAM" id="SSF52540">
    <property type="entry name" value="P-loop containing nucleoside triphosphate hydrolases"/>
    <property type="match status" value="1"/>
</dbReference>
<evidence type="ECO:0000256" key="8">
    <source>
        <dbReference type="ARBA" id="ARBA00023004"/>
    </source>
</evidence>
<evidence type="ECO:0000313" key="14">
    <source>
        <dbReference type="EMBL" id="SNQ59238.1"/>
    </source>
</evidence>
<dbReference type="InterPro" id="IPR014013">
    <property type="entry name" value="Helic_SF1/SF2_ATP-bd_DinG/Rad3"/>
</dbReference>
<dbReference type="AlphaFoldDB" id="A0A284VIZ0"/>
<dbReference type="GO" id="GO:0003677">
    <property type="term" value="F:DNA binding"/>
    <property type="evidence" value="ECO:0007669"/>
    <property type="project" value="UniProtKB-KW"/>
</dbReference>